<dbReference type="InterPro" id="IPR029753">
    <property type="entry name" value="D-isomer_DH_CS"/>
</dbReference>
<dbReference type="EMBL" id="QSJW01000006">
    <property type="protein sequence ID" value="RHE11787.1"/>
    <property type="molecule type" value="Genomic_DNA"/>
</dbReference>
<dbReference type="RefSeq" id="WP_022388433.1">
    <property type="nucleotide sequence ID" value="NZ_JAAILP010000008.1"/>
</dbReference>
<comment type="similarity">
    <text evidence="1 4">Belongs to the D-isomer specific 2-hydroxyacid dehydrogenase family.</text>
</comment>
<dbReference type="EMBL" id="QSUZ01000003">
    <property type="protein sequence ID" value="RGN89461.1"/>
    <property type="molecule type" value="Genomic_DNA"/>
</dbReference>
<dbReference type="Pfam" id="PF00389">
    <property type="entry name" value="2-Hacid_dh"/>
    <property type="match status" value="1"/>
</dbReference>
<keyword evidence="2 4" id="KW-0560">Oxidoreductase</keyword>
<reference evidence="12 18" key="2">
    <citation type="journal article" date="2019" name="Science, e1252229">
        <title>Invertible promoters mediate bacterial phase variation, antibiotic resistance, and host adaptation in the gut.</title>
        <authorList>
            <person name="Jiang X."/>
            <person name="Hall A.B."/>
            <person name="Arthur T.D."/>
            <person name="Plichta D.R."/>
            <person name="Covington C.T."/>
            <person name="Poyet M."/>
            <person name="Crothers J."/>
            <person name="Moses P.L."/>
            <person name="Tolonen A.C."/>
            <person name="Vlamakis H."/>
            <person name="Alm E.J."/>
            <person name="Xavier R.J."/>
        </authorList>
    </citation>
    <scope>NUCLEOTIDE SEQUENCE [LARGE SCALE GENOMIC DNA]</scope>
    <source>
        <strain evidence="12">Af_0058</strain>
        <strain evidence="18">af_0058</strain>
    </source>
</reference>
<evidence type="ECO:0000313" key="12">
    <source>
        <dbReference type="EMBL" id="RYT67826.1"/>
    </source>
</evidence>
<evidence type="ECO:0000313" key="8">
    <source>
        <dbReference type="EMBL" id="RGQ06871.1"/>
    </source>
</evidence>
<evidence type="ECO:0000313" key="9">
    <source>
        <dbReference type="EMBL" id="RHE11787.1"/>
    </source>
</evidence>
<dbReference type="Pfam" id="PF02826">
    <property type="entry name" value="2-Hacid_dh_C"/>
    <property type="match status" value="1"/>
</dbReference>
<evidence type="ECO:0000313" key="17">
    <source>
        <dbReference type="Proteomes" id="UP000285897"/>
    </source>
</evidence>
<dbReference type="AlphaFoldDB" id="A0A3E5EKI4"/>
<dbReference type="Proteomes" id="UP000283585">
    <property type="component" value="Unassembled WGS sequence"/>
</dbReference>
<dbReference type="InterPro" id="IPR006140">
    <property type="entry name" value="D-isomer_DH_NAD-bd"/>
</dbReference>
<evidence type="ECO:0000256" key="4">
    <source>
        <dbReference type="RuleBase" id="RU003719"/>
    </source>
</evidence>
<dbReference type="Proteomes" id="UP000293506">
    <property type="component" value="Unassembled WGS sequence"/>
</dbReference>
<comment type="caution">
    <text evidence="7">The sequence shown here is derived from an EMBL/GenBank/DDBJ whole genome shotgun (WGS) entry which is preliminary data.</text>
</comment>
<proteinExistence type="inferred from homology"/>
<evidence type="ECO:0000256" key="3">
    <source>
        <dbReference type="ARBA" id="ARBA00023027"/>
    </source>
</evidence>
<organism evidence="7 13">
    <name type="scientific">Blautia obeum</name>
    <dbReference type="NCBI Taxonomy" id="40520"/>
    <lineage>
        <taxon>Bacteria</taxon>
        <taxon>Bacillati</taxon>
        <taxon>Bacillota</taxon>
        <taxon>Clostridia</taxon>
        <taxon>Lachnospirales</taxon>
        <taxon>Lachnospiraceae</taxon>
        <taxon>Blautia</taxon>
    </lineage>
</organism>
<feature type="domain" description="D-isomer specific 2-hydroxyacid dehydrogenase catalytic" evidence="5">
    <location>
        <begin position="11"/>
        <end position="314"/>
    </location>
</feature>
<keyword evidence="3" id="KW-0520">NAD</keyword>
<dbReference type="EMBL" id="QRHZ01000005">
    <property type="protein sequence ID" value="RHG16818.1"/>
    <property type="molecule type" value="Genomic_DNA"/>
</dbReference>
<evidence type="ECO:0000259" key="5">
    <source>
        <dbReference type="Pfam" id="PF00389"/>
    </source>
</evidence>
<dbReference type="PANTHER" id="PTHR42789:SF1">
    <property type="entry name" value="D-ISOMER SPECIFIC 2-HYDROXYACID DEHYDROGENASE FAMILY PROTEIN (AFU_ORTHOLOGUE AFUA_6G10090)"/>
    <property type="match status" value="1"/>
</dbReference>
<feature type="domain" description="D-isomer specific 2-hydroxyacid dehydrogenase NAD-binding" evidence="6">
    <location>
        <begin position="112"/>
        <end position="284"/>
    </location>
</feature>
<dbReference type="SUPFAM" id="SSF52283">
    <property type="entry name" value="Formate/glycerate dehydrogenase catalytic domain-like"/>
    <property type="match status" value="1"/>
</dbReference>
<dbReference type="EMBL" id="RCXQ01000003">
    <property type="protein sequence ID" value="RYT67826.1"/>
    <property type="molecule type" value="Genomic_DNA"/>
</dbReference>
<sequence>MKVLVTATNYSKYCQPGKKLLEEAGCEIIENPHGRPYTFEELKEIVGDIDGVVVGVDTWNEEVFRLAPKLKVLARFGVGVDNIDLKAAEKREIVVCNSPGINSSAVAEQAAALILSSMRQIPQMNNAVRDGKWPRPMFHELKSRTIGFLGFGAIARNLAERLAGFHPEMIAYDKYPNQEMADKLGVKLVSQEEVLKKADIISIHLPATDETKHLINQETLNKMKDGVYVVNTARGSIVSEKDMAEALRTGKVAGFASDVFETEPIDLSGSLFGFENYIATPHVSAETYENCETTSVVTAKAILAVFDGKEPEHKLV</sequence>
<dbReference type="Proteomes" id="UP000284220">
    <property type="component" value="Unassembled WGS sequence"/>
</dbReference>
<gene>
    <name evidence="11" type="ORF">DW021_09810</name>
    <name evidence="10" type="ORF">DW272_11115</name>
    <name evidence="9" type="ORF">DW767_10340</name>
    <name evidence="8" type="ORF">DWZ12_03670</name>
    <name evidence="7" type="ORF">DXB38_03500</name>
    <name evidence="12" type="ORF">EAI82_04705</name>
</gene>
<reference evidence="13 14" key="1">
    <citation type="submission" date="2018-08" db="EMBL/GenBank/DDBJ databases">
        <title>A genome reference for cultivated species of the human gut microbiota.</title>
        <authorList>
            <person name="Zou Y."/>
            <person name="Xue W."/>
            <person name="Luo G."/>
        </authorList>
    </citation>
    <scope>NUCLEOTIDE SEQUENCE [LARGE SCALE GENOMIC DNA]</scope>
    <source>
        <strain evidence="8 14">AF29-2BH</strain>
        <strain evidence="11 17">AF37-6AC</strain>
        <strain evidence="10 15">AM22-9LB</strain>
        <strain evidence="9 16">AM29-25AC</strain>
        <strain evidence="7 13">OM03-6</strain>
    </source>
</reference>
<dbReference type="EMBL" id="QROS01000006">
    <property type="protein sequence ID" value="RHL47347.1"/>
    <property type="molecule type" value="Genomic_DNA"/>
</dbReference>
<dbReference type="EMBL" id="QRSS01000003">
    <property type="protein sequence ID" value="RGQ06871.1"/>
    <property type="molecule type" value="Genomic_DNA"/>
</dbReference>
<dbReference type="PANTHER" id="PTHR42789">
    <property type="entry name" value="D-ISOMER SPECIFIC 2-HYDROXYACID DEHYDROGENASE FAMILY PROTEIN (AFU_ORTHOLOGUE AFUA_6G10090)"/>
    <property type="match status" value="1"/>
</dbReference>
<accession>A0A3E5EKI4</accession>
<dbReference type="InterPro" id="IPR050857">
    <property type="entry name" value="D-2-hydroxyacid_DH"/>
</dbReference>
<dbReference type="GO" id="GO:0051287">
    <property type="term" value="F:NAD binding"/>
    <property type="evidence" value="ECO:0007669"/>
    <property type="project" value="InterPro"/>
</dbReference>
<evidence type="ECO:0000313" key="13">
    <source>
        <dbReference type="Proteomes" id="UP000261105"/>
    </source>
</evidence>
<evidence type="ECO:0000313" key="15">
    <source>
        <dbReference type="Proteomes" id="UP000284220"/>
    </source>
</evidence>
<dbReference type="InterPro" id="IPR006139">
    <property type="entry name" value="D-isomer_2_OHA_DH_cat_dom"/>
</dbReference>
<evidence type="ECO:0000313" key="7">
    <source>
        <dbReference type="EMBL" id="RGN89461.1"/>
    </source>
</evidence>
<dbReference type="Proteomes" id="UP000284644">
    <property type="component" value="Unassembled WGS sequence"/>
</dbReference>
<evidence type="ECO:0000313" key="14">
    <source>
        <dbReference type="Proteomes" id="UP000283585"/>
    </source>
</evidence>
<evidence type="ECO:0000313" key="11">
    <source>
        <dbReference type="EMBL" id="RHL47347.1"/>
    </source>
</evidence>
<dbReference type="CDD" id="cd12172">
    <property type="entry name" value="PGDH_like_2"/>
    <property type="match status" value="1"/>
</dbReference>
<evidence type="ECO:0000256" key="2">
    <source>
        <dbReference type="ARBA" id="ARBA00023002"/>
    </source>
</evidence>
<name>A0A3E5EKI4_9FIRM</name>
<evidence type="ECO:0000313" key="10">
    <source>
        <dbReference type="EMBL" id="RHG16818.1"/>
    </source>
</evidence>
<evidence type="ECO:0000259" key="6">
    <source>
        <dbReference type="Pfam" id="PF02826"/>
    </source>
</evidence>
<protein>
    <submittedName>
        <fullName evidence="7">Phosphoglycerate dehydrogenase</fullName>
    </submittedName>
</protein>
<dbReference type="GO" id="GO:0016616">
    <property type="term" value="F:oxidoreductase activity, acting on the CH-OH group of donors, NAD or NADP as acceptor"/>
    <property type="evidence" value="ECO:0007669"/>
    <property type="project" value="InterPro"/>
</dbReference>
<evidence type="ECO:0000313" key="16">
    <source>
        <dbReference type="Proteomes" id="UP000284644"/>
    </source>
</evidence>
<dbReference type="SUPFAM" id="SSF51735">
    <property type="entry name" value="NAD(P)-binding Rossmann-fold domains"/>
    <property type="match status" value="1"/>
</dbReference>
<dbReference type="PROSITE" id="PS00670">
    <property type="entry name" value="D_2_HYDROXYACID_DH_2"/>
    <property type="match status" value="1"/>
</dbReference>
<dbReference type="Gene3D" id="3.40.50.720">
    <property type="entry name" value="NAD(P)-binding Rossmann-like Domain"/>
    <property type="match status" value="2"/>
</dbReference>
<evidence type="ECO:0000256" key="1">
    <source>
        <dbReference type="ARBA" id="ARBA00005854"/>
    </source>
</evidence>
<evidence type="ECO:0000313" key="18">
    <source>
        <dbReference type="Proteomes" id="UP000293506"/>
    </source>
</evidence>
<dbReference type="Proteomes" id="UP000285897">
    <property type="component" value="Unassembled WGS sequence"/>
</dbReference>
<dbReference type="InterPro" id="IPR036291">
    <property type="entry name" value="NAD(P)-bd_dom_sf"/>
</dbReference>
<dbReference type="Proteomes" id="UP000261105">
    <property type="component" value="Unassembled WGS sequence"/>
</dbReference>